<protein>
    <submittedName>
        <fullName evidence="1">Uncharacterized protein</fullName>
    </submittedName>
</protein>
<accession>A0ACB9LJQ1</accession>
<sequence>MGFFSFLGRLLFASFFILSAWQMYNDFGVDGGPAAKELRPKLDLALKHLSAKIGVAIPHVDIRQVVATIIGLKVFGGILFLFGSQFGASLLLLQLVLTTPILHDFYNYEPNNPVFEALLNDFTRSMAFFGALLFFIGMKNSIPRRQLKKKALKAKAS</sequence>
<keyword evidence="2" id="KW-1185">Reference proteome</keyword>
<evidence type="ECO:0000313" key="1">
    <source>
        <dbReference type="EMBL" id="KAI4311313.1"/>
    </source>
</evidence>
<proteinExistence type="predicted"/>
<dbReference type="EMBL" id="CM042890">
    <property type="protein sequence ID" value="KAI4311313.1"/>
    <property type="molecule type" value="Genomic_DNA"/>
</dbReference>
<evidence type="ECO:0000313" key="2">
    <source>
        <dbReference type="Proteomes" id="UP001057402"/>
    </source>
</evidence>
<dbReference type="Proteomes" id="UP001057402">
    <property type="component" value="Chromosome 11"/>
</dbReference>
<gene>
    <name evidence="1" type="ORF">MLD38_036219</name>
</gene>
<name>A0ACB9LJQ1_9MYRT</name>
<reference evidence="2" key="1">
    <citation type="journal article" date="2023" name="Front. Plant Sci.">
        <title>Chromosomal-level genome assembly of Melastoma candidum provides insights into trichome evolution.</title>
        <authorList>
            <person name="Zhong Y."/>
            <person name="Wu W."/>
            <person name="Sun C."/>
            <person name="Zou P."/>
            <person name="Liu Y."/>
            <person name="Dai S."/>
            <person name="Zhou R."/>
        </authorList>
    </citation>
    <scope>NUCLEOTIDE SEQUENCE [LARGE SCALE GENOMIC DNA]</scope>
</reference>
<comment type="caution">
    <text evidence="1">The sequence shown here is derived from an EMBL/GenBank/DDBJ whole genome shotgun (WGS) entry which is preliminary data.</text>
</comment>
<organism evidence="1 2">
    <name type="scientific">Melastoma candidum</name>
    <dbReference type="NCBI Taxonomy" id="119954"/>
    <lineage>
        <taxon>Eukaryota</taxon>
        <taxon>Viridiplantae</taxon>
        <taxon>Streptophyta</taxon>
        <taxon>Embryophyta</taxon>
        <taxon>Tracheophyta</taxon>
        <taxon>Spermatophyta</taxon>
        <taxon>Magnoliopsida</taxon>
        <taxon>eudicotyledons</taxon>
        <taxon>Gunneridae</taxon>
        <taxon>Pentapetalae</taxon>
        <taxon>rosids</taxon>
        <taxon>malvids</taxon>
        <taxon>Myrtales</taxon>
        <taxon>Melastomataceae</taxon>
        <taxon>Melastomatoideae</taxon>
        <taxon>Melastomateae</taxon>
        <taxon>Melastoma</taxon>
    </lineage>
</organism>